<keyword evidence="1" id="KW-1133">Transmembrane helix</keyword>
<evidence type="ECO:0000313" key="3">
    <source>
        <dbReference type="Proteomes" id="UP000304941"/>
    </source>
</evidence>
<proteinExistence type="predicted"/>
<dbReference type="RefSeq" id="WP_138451617.1">
    <property type="nucleotide sequence ID" value="NZ_VBVZ01000193.1"/>
</dbReference>
<evidence type="ECO:0008006" key="4">
    <source>
        <dbReference type="Google" id="ProtNLM"/>
    </source>
</evidence>
<feature type="transmembrane region" description="Helical" evidence="1">
    <location>
        <begin position="53"/>
        <end position="70"/>
    </location>
</feature>
<organism evidence="2 3">
    <name type="scientific">Pseudomonas edaphica</name>
    <dbReference type="NCBI Taxonomy" id="2006980"/>
    <lineage>
        <taxon>Bacteria</taxon>
        <taxon>Pseudomonadati</taxon>
        <taxon>Pseudomonadota</taxon>
        <taxon>Gammaproteobacteria</taxon>
        <taxon>Pseudomonadales</taxon>
        <taxon>Pseudomonadaceae</taxon>
        <taxon>Pseudomonas</taxon>
    </lineage>
</organism>
<name>A0ABY2U443_9PSED</name>
<evidence type="ECO:0000313" key="2">
    <source>
        <dbReference type="EMBL" id="TLG91078.1"/>
    </source>
</evidence>
<keyword evidence="3" id="KW-1185">Reference proteome</keyword>
<feature type="transmembrane region" description="Helical" evidence="1">
    <location>
        <begin position="6"/>
        <end position="23"/>
    </location>
</feature>
<keyword evidence="1" id="KW-0812">Transmembrane</keyword>
<feature type="transmembrane region" description="Helical" evidence="1">
    <location>
        <begin position="76"/>
        <end position="94"/>
    </location>
</feature>
<protein>
    <recommendedName>
        <fullName evidence="4">DUF3784 domain-containing protein</fullName>
    </recommendedName>
</protein>
<gene>
    <name evidence="2" type="ORF">FEM54_14760</name>
</gene>
<sequence>MNYAITATVLAVLVSVAYLYVVYDGIERAAREINTEQDHDPDWASFTRLDYKVLISIVGSTALIFSLSLSPVLWHWVPFAGIAAAVGIIIAFILEKRADKDA</sequence>
<reference evidence="2 3" key="1">
    <citation type="submission" date="2019-05" db="EMBL/GenBank/DDBJ databases">
        <title>Pseudomonas edaphica sp. nov., isolated from rhizospheric soil of Cistus ladanifer L. in Spain.</title>
        <authorList>
            <person name="Peix A."/>
        </authorList>
    </citation>
    <scope>NUCLEOTIDE SEQUENCE [LARGE SCALE GENOMIC DNA]</scope>
    <source>
        <strain evidence="2 3">RD25</strain>
    </source>
</reference>
<evidence type="ECO:0000256" key="1">
    <source>
        <dbReference type="SAM" id="Phobius"/>
    </source>
</evidence>
<dbReference type="EMBL" id="VBVZ01000193">
    <property type="protein sequence ID" value="TLG91078.1"/>
    <property type="molecule type" value="Genomic_DNA"/>
</dbReference>
<dbReference type="Proteomes" id="UP000304941">
    <property type="component" value="Unassembled WGS sequence"/>
</dbReference>
<keyword evidence="1" id="KW-0472">Membrane</keyword>
<accession>A0ABY2U443</accession>
<comment type="caution">
    <text evidence="2">The sequence shown here is derived from an EMBL/GenBank/DDBJ whole genome shotgun (WGS) entry which is preliminary data.</text>
</comment>